<protein>
    <submittedName>
        <fullName evidence="1">Uncharacterized protein</fullName>
    </submittedName>
</protein>
<dbReference type="Proteomes" id="UP000596063">
    <property type="component" value="Chromosome"/>
</dbReference>
<sequence>MPRPPADIDTALTWVKDGEIVEPGILAFEATLATQKETVATLSGGEAGAGGSAGLQSVSQSLSRYLANNAGEDSPEAALTKRKRWLQRAYGQEQLEISQAMTPCASPCTDKAIYEGNIPYLRQRQSVLKLEIRSWNALFDDWKKTRRRDIVAADTVLEPVDPAGVGEGEQATIARYRALMLKEVELLFSITKLSLLRIEAIMKGLDGSEPDAISGATKKAG</sequence>
<accession>A0A7T4URH5</accession>
<dbReference type="AlphaFoldDB" id="A0A7T4URH5"/>
<dbReference type="KEGG" id="snan:I6N98_05130"/>
<evidence type="ECO:0000313" key="1">
    <source>
        <dbReference type="EMBL" id="QQD19238.1"/>
    </source>
</evidence>
<name>A0A7T4URH5_9GAMM</name>
<evidence type="ECO:0000313" key="2">
    <source>
        <dbReference type="Proteomes" id="UP000596063"/>
    </source>
</evidence>
<gene>
    <name evidence="1" type="ORF">I6N98_05130</name>
</gene>
<dbReference type="EMBL" id="CP066167">
    <property type="protein sequence ID" value="QQD19238.1"/>
    <property type="molecule type" value="Genomic_DNA"/>
</dbReference>
<organism evidence="1 2">
    <name type="scientific">Spongiibacter nanhainus</name>
    <dbReference type="NCBI Taxonomy" id="2794344"/>
    <lineage>
        <taxon>Bacteria</taxon>
        <taxon>Pseudomonadati</taxon>
        <taxon>Pseudomonadota</taxon>
        <taxon>Gammaproteobacteria</taxon>
        <taxon>Cellvibrionales</taxon>
        <taxon>Spongiibacteraceae</taxon>
        <taxon>Spongiibacter</taxon>
    </lineage>
</organism>
<proteinExistence type="predicted"/>
<dbReference type="RefSeq" id="WP_198570723.1">
    <property type="nucleotide sequence ID" value="NZ_CP066167.1"/>
</dbReference>
<keyword evidence="2" id="KW-1185">Reference proteome</keyword>
<reference evidence="1 2" key="1">
    <citation type="submission" date="2020-12" db="EMBL/GenBank/DDBJ databases">
        <authorList>
            <person name="Shan Y."/>
        </authorList>
    </citation>
    <scope>NUCLEOTIDE SEQUENCE [LARGE SCALE GENOMIC DNA]</scope>
    <source>
        <strain evidence="2">csc3.9</strain>
    </source>
</reference>